<accession>A0A4V0AET9</accession>
<dbReference type="EMBL" id="CABEID010000001">
    <property type="protein sequence ID" value="VTS36294.1"/>
    <property type="molecule type" value="Genomic_DNA"/>
</dbReference>
<dbReference type="RefSeq" id="WP_390614119.1">
    <property type="nucleotide sequence ID" value="NZ_CABEID010000002.1"/>
</dbReference>
<dbReference type="Proteomes" id="UP000403538">
    <property type="component" value="Unassembled WGS sequence"/>
</dbReference>
<dbReference type="Pfam" id="PF07852">
    <property type="entry name" value="DUF1642"/>
    <property type="match status" value="1"/>
</dbReference>
<keyword evidence="2" id="KW-0808">Transferase</keyword>
<evidence type="ECO:0000313" key="1">
    <source>
        <dbReference type="EMBL" id="VTS36294.1"/>
    </source>
</evidence>
<gene>
    <name evidence="1" type="ORF">NCTC11062_01148</name>
    <name evidence="2" type="ORF">NCTC11062_01993</name>
</gene>
<dbReference type="GO" id="GO:0032259">
    <property type="term" value="P:methylation"/>
    <property type="evidence" value="ECO:0007669"/>
    <property type="project" value="UniProtKB-KW"/>
</dbReference>
<protein>
    <submittedName>
        <fullName evidence="2">Methyltransferase</fullName>
    </submittedName>
</protein>
<dbReference type="GO" id="GO:0008168">
    <property type="term" value="F:methyltransferase activity"/>
    <property type="evidence" value="ECO:0007669"/>
    <property type="project" value="UniProtKB-KW"/>
</dbReference>
<evidence type="ECO:0000313" key="3">
    <source>
        <dbReference type="Proteomes" id="UP000403538"/>
    </source>
</evidence>
<dbReference type="InterPro" id="IPR012865">
    <property type="entry name" value="DUF1642"/>
</dbReference>
<evidence type="ECO:0000313" key="2">
    <source>
        <dbReference type="EMBL" id="VTS50481.1"/>
    </source>
</evidence>
<proteinExistence type="predicted"/>
<dbReference type="AlphaFoldDB" id="A0A4V0AET9"/>
<keyword evidence="2" id="KW-0489">Methyltransferase</keyword>
<reference evidence="2 3" key="1">
    <citation type="submission" date="2019-05" db="EMBL/GenBank/DDBJ databases">
        <authorList>
            <consortium name="Pathogen Informatics"/>
        </authorList>
    </citation>
    <scope>NUCLEOTIDE SEQUENCE [LARGE SCALE GENOMIC DNA]</scope>
    <source>
        <strain evidence="2 3">NCTC11062</strain>
    </source>
</reference>
<organism evidence="2 3">
    <name type="scientific">Streptococcus anginosus</name>
    <dbReference type="NCBI Taxonomy" id="1328"/>
    <lineage>
        <taxon>Bacteria</taxon>
        <taxon>Bacillati</taxon>
        <taxon>Bacillota</taxon>
        <taxon>Bacilli</taxon>
        <taxon>Lactobacillales</taxon>
        <taxon>Streptococcaceae</taxon>
        <taxon>Streptococcus</taxon>
        <taxon>Streptococcus anginosus group</taxon>
    </lineage>
</organism>
<sequence length="75" mass="8802">MKAKTVIPKYVAEWIEHCKGNGLTITQLSGYDSELYNNKLTKWHRLEFSATAEKGLKRTEVLWLNYQPQTQIELF</sequence>
<name>A0A4V0AET9_STRAP</name>
<dbReference type="EMBL" id="CABEID010000002">
    <property type="protein sequence ID" value="VTS50481.1"/>
    <property type="molecule type" value="Genomic_DNA"/>
</dbReference>